<protein>
    <recommendedName>
        <fullName evidence="4">DUF998 domain-containing protein</fullName>
    </recommendedName>
</protein>
<feature type="transmembrane region" description="Helical" evidence="1">
    <location>
        <begin position="285"/>
        <end position="306"/>
    </location>
</feature>
<keyword evidence="1" id="KW-0472">Membrane</keyword>
<evidence type="ECO:0000256" key="1">
    <source>
        <dbReference type="SAM" id="Phobius"/>
    </source>
</evidence>
<feature type="transmembrane region" description="Helical" evidence="1">
    <location>
        <begin position="191"/>
        <end position="208"/>
    </location>
</feature>
<proteinExistence type="predicted"/>
<keyword evidence="1" id="KW-0812">Transmembrane</keyword>
<evidence type="ECO:0000313" key="3">
    <source>
        <dbReference type="Proteomes" id="UP000646523"/>
    </source>
</evidence>
<sequence>MFGALFQRADRTDGIPRDVRQVLLRKGASAAGSSCGEPRLAEGDPGTAFAQELAKEFAALVQRLPPRRIKQEMALPVTLSLVTACRELSLLWCLGDAVLKIADMTIIEARTRSGPLLLTAGMLAAPLWILLAVAQAATRTGFDLTRHPVSMLSLGDLGWIQISSFVVAGVLTLCGAAGLRHAGTGGAWGPRLLGLQGAGLILAGVFPADPGFAFPPGTPDVPGVMSSAGAAHMAAASMSFIAMIAFCFVLGRRFSGTSWAVAGRTGGVMLAVGLSWAMSGAAGGPLAMFVGVIAAWTWITVTMFRLKQAAQI</sequence>
<keyword evidence="1" id="KW-1133">Transmembrane helix</keyword>
<feature type="transmembrane region" description="Helical" evidence="1">
    <location>
        <begin position="157"/>
        <end position="179"/>
    </location>
</feature>
<accession>A0A918DEK5</accession>
<comment type="caution">
    <text evidence="2">The sequence shown here is derived from an EMBL/GenBank/DDBJ whole genome shotgun (WGS) entry which is preliminary data.</text>
</comment>
<evidence type="ECO:0008006" key="4">
    <source>
        <dbReference type="Google" id="ProtNLM"/>
    </source>
</evidence>
<feature type="transmembrane region" description="Helical" evidence="1">
    <location>
        <begin position="228"/>
        <end position="249"/>
    </location>
</feature>
<name>A0A918DEK5_9ACTN</name>
<reference evidence="2" key="2">
    <citation type="submission" date="2020-09" db="EMBL/GenBank/DDBJ databases">
        <authorList>
            <person name="Sun Q."/>
            <person name="Zhou Y."/>
        </authorList>
    </citation>
    <scope>NUCLEOTIDE SEQUENCE</scope>
    <source>
        <strain evidence="2">CGMCC 4.7368</strain>
    </source>
</reference>
<dbReference type="Proteomes" id="UP000646523">
    <property type="component" value="Unassembled WGS sequence"/>
</dbReference>
<feature type="transmembrane region" description="Helical" evidence="1">
    <location>
        <begin position="116"/>
        <end position="137"/>
    </location>
</feature>
<reference evidence="2" key="1">
    <citation type="journal article" date="2014" name="Int. J. Syst. Evol. Microbiol.">
        <title>Complete genome sequence of Corynebacterium casei LMG S-19264T (=DSM 44701T), isolated from a smear-ripened cheese.</title>
        <authorList>
            <consortium name="US DOE Joint Genome Institute (JGI-PGF)"/>
            <person name="Walter F."/>
            <person name="Albersmeier A."/>
            <person name="Kalinowski J."/>
            <person name="Ruckert C."/>
        </authorList>
    </citation>
    <scope>NUCLEOTIDE SEQUENCE</scope>
    <source>
        <strain evidence="2">CGMCC 4.7368</strain>
    </source>
</reference>
<dbReference type="AlphaFoldDB" id="A0A918DEK5"/>
<organism evidence="2 3">
    <name type="scientific">Nonomuraea cavernae</name>
    <dbReference type="NCBI Taxonomy" id="2045107"/>
    <lineage>
        <taxon>Bacteria</taxon>
        <taxon>Bacillati</taxon>
        <taxon>Actinomycetota</taxon>
        <taxon>Actinomycetes</taxon>
        <taxon>Streptosporangiales</taxon>
        <taxon>Streptosporangiaceae</taxon>
        <taxon>Nonomuraea</taxon>
    </lineage>
</organism>
<feature type="transmembrane region" description="Helical" evidence="1">
    <location>
        <begin position="261"/>
        <end position="279"/>
    </location>
</feature>
<dbReference type="EMBL" id="BMNH01000001">
    <property type="protein sequence ID" value="GGO61864.1"/>
    <property type="molecule type" value="Genomic_DNA"/>
</dbReference>
<gene>
    <name evidence="2" type="ORF">GCM10012289_05110</name>
</gene>
<dbReference type="Pfam" id="PF06197">
    <property type="entry name" value="DUF998"/>
    <property type="match status" value="1"/>
</dbReference>
<evidence type="ECO:0000313" key="2">
    <source>
        <dbReference type="EMBL" id="GGO61864.1"/>
    </source>
</evidence>
<dbReference type="InterPro" id="IPR009339">
    <property type="entry name" value="DUF998"/>
</dbReference>
<keyword evidence="3" id="KW-1185">Reference proteome</keyword>